<keyword evidence="4" id="KW-1185">Reference proteome</keyword>
<feature type="compositionally biased region" description="Low complexity" evidence="2">
    <location>
        <begin position="78"/>
        <end position="98"/>
    </location>
</feature>
<feature type="compositionally biased region" description="Low complexity" evidence="2">
    <location>
        <begin position="28"/>
        <end position="38"/>
    </location>
</feature>
<evidence type="ECO:0000313" key="3">
    <source>
        <dbReference type="EMBL" id="KAF4626121.1"/>
    </source>
</evidence>
<accession>A0A8H4RCL0</accession>
<organism evidence="3 4">
    <name type="scientific">Cudoniella acicularis</name>
    <dbReference type="NCBI Taxonomy" id="354080"/>
    <lineage>
        <taxon>Eukaryota</taxon>
        <taxon>Fungi</taxon>
        <taxon>Dikarya</taxon>
        <taxon>Ascomycota</taxon>
        <taxon>Pezizomycotina</taxon>
        <taxon>Leotiomycetes</taxon>
        <taxon>Helotiales</taxon>
        <taxon>Tricladiaceae</taxon>
        <taxon>Cudoniella</taxon>
    </lineage>
</organism>
<sequence>MSYRPESPNPGSSSNPKDDKGSRPKNPSSSHVTSSSDRSTGELTDYKELKKRNKSSKSSDRSAGDKHSRSSRDRKGSRPTASSVKSTSSSVKSTSSRVKSSRENSIRASKDDKEEQSETSFSRTFDAPGDPSSQWLSPVSENVQYGQEDPISFAQPEKPSDFQAADRRPETWQVFGNDYYSLPTQYNEEGTPNPDAVLSPTGSGKGKMADEQSSQLFQSSYKSQDRIEIAEDYRTDPITSNYQELSPATAVPLSKYLVDPQMPATEQGYFGSALPSPQYHGLQILDEPSTQPPTSPQGVSMTTTGEPFSSKSPGSKEYRELDVLGYDLRKPNLTAEEVSVLSLKSSSRGHTSERNGKRSTKSSSNTKPEKVNPRTDLKIDTKEESFTLGEQGSLTEKTHGRFMDEASHRNLRRAISPVSTSSSSAGVSLPTSPPPYPTARKSTTPQQPKDPVGNLPRNVTAVVQKPTINREEENQTTREMDERYDKLTGQLRATQADLNTYKKAHDHVSGQLRAVEQSKIRNDNLIQQLKDRIEILEQGNHGHVEARNDTSEKLKTKDQELKKLQLQERRWQKTETELNARNSEIQQLKRHRDEQQSAAEDLKGILHTQTEENAIQSAKSSMEIESLKKKLRDLDDEKRNSVENKSAENAALKKQVRTLEEQLKVDSGEKSVKFKELELQREQWEKERITNKTLRKKLQDFEAEKSNWAEFRSGENAALKEKVRALEKQLSINFEASSAEFEKLKSQKEQWEKDKITNKSLQEDIEKMQREVDNWKGRMAEGEKQWTEEQTTLKRQLDKLKQQRELWKQDTAASNDLREQLEKSQQDYRLGDDELKRLKTQFKSKVAALENKIKDLQSQEIQWRSGEDATCKHLRGQLEELQNERRLDQSRVEEYRVRWETMQTKLSEEVQRLRSQEDQRKVRGATLSTQLEELRKEKQGLEATGADARKIIRKLQQDKNQLEAQIEAIQKGSAVWEEGSHVTNQQLTEIRRQQKLWVIREGEMKQKIEEMQQKQATSEANQLHANQQIERLQRERNRLASEKSEVDKQLEELRGQKSEGERKLSALQELKVDWTTEKNKLLNEIQALQSKGKTKQSDLEKQVQNLRNLLSEQTAWKEKFDRIAIEKIELKAQIERLDVQVRHLEQSKQILDANREESDSKIEGLQLALSTCHSEKTASENQAVELQNQLSKASAEKKESDQREDRLKKQRHVLNLEIQTLQQKQEQETAEKSILETKIMLLQKQQQQENADWATKTSELNNQIDVLKQQERQRAITKVDSQRKSGELQSLAAEKRTLEEKLENWQQQQRGWATTKFALNQKIIELESQRNQEQASQQRIGELQQELQTIRDNLDQKEQELLSKQCETQNLQGQLYDQNQERLRRVREMHDIEQRSAGIQKQIVRLSLSHSEEKAAWADKENQMRNQLRQDMDAVKKKLQAQEQDSERLRGRIDELESEIDLSRQKAHGNAPTKICCQLKLNHWVEEKEELRNTIQKLQLEKNELSSRLDEAENNLKISQARLQEGRDELKKQFFELNEREQRLLKQDLALKEQKDRGDSLSGKLAKFEGEVGALKKEVLVLSSGKARGTTLEEHLQSQIDVHVEEIKNLHQNLGAQEEKIKRVQEAVFEIDKKANREVIEDKMLEKYIRKGVVQPTNEWSYNYVLQNADTNNLESVSPELRDDLRKMTRKIEESNSELKKGLPRIILNTLLAHYIAEHVFKHPFFILHKGNQIVSFEQMQQLYIHQDEAYAWRVQTLDLISRMQSPYRPRDWGRNISWAEKQVKEFQSKHCDDLASNFINGPARSFLKPSRGDTRRRELAKVIQAAGWYSSVLWKQCTTLKILEFQDVKGKPFFCKSENMELDRVYRLDAGESGKDGDDIMIVVQPGFVAIDNEDGQMFPKEKVWSKAVVF</sequence>
<feature type="compositionally biased region" description="Basic and acidic residues" evidence="2">
    <location>
        <begin position="396"/>
        <end position="408"/>
    </location>
</feature>
<dbReference type="EMBL" id="JAAMPI010001220">
    <property type="protein sequence ID" value="KAF4626121.1"/>
    <property type="molecule type" value="Genomic_DNA"/>
</dbReference>
<feature type="region of interest" description="Disordered" evidence="2">
    <location>
        <begin position="334"/>
        <end position="456"/>
    </location>
</feature>
<protein>
    <submittedName>
        <fullName evidence="3">Uncharacterized protein</fullName>
    </submittedName>
</protein>
<feature type="compositionally biased region" description="Low complexity" evidence="2">
    <location>
        <begin position="1"/>
        <end position="15"/>
    </location>
</feature>
<feature type="coiled-coil region" evidence="1">
    <location>
        <begin position="1127"/>
        <end position="1238"/>
    </location>
</feature>
<feature type="compositionally biased region" description="Basic and acidic residues" evidence="2">
    <location>
        <begin position="57"/>
        <end position="76"/>
    </location>
</feature>
<feature type="compositionally biased region" description="Basic and acidic residues" evidence="2">
    <location>
        <begin position="158"/>
        <end position="170"/>
    </location>
</feature>
<feature type="compositionally biased region" description="Low complexity" evidence="2">
    <location>
        <begin position="336"/>
        <end position="346"/>
    </location>
</feature>
<feature type="region of interest" description="Disordered" evidence="2">
    <location>
        <begin position="1037"/>
        <end position="1058"/>
    </location>
</feature>
<feature type="coiled-coil region" evidence="1">
    <location>
        <begin position="547"/>
        <end position="669"/>
    </location>
</feature>
<dbReference type="Proteomes" id="UP000566819">
    <property type="component" value="Unassembled WGS sequence"/>
</dbReference>
<feature type="coiled-coil region" evidence="1">
    <location>
        <begin position="924"/>
        <end position="972"/>
    </location>
</feature>
<name>A0A8H4RCL0_9HELO</name>
<feature type="compositionally biased region" description="Basic and acidic residues" evidence="2">
    <location>
        <begin position="100"/>
        <end position="113"/>
    </location>
</feature>
<feature type="region of interest" description="Disordered" evidence="2">
    <location>
        <begin position="268"/>
        <end position="317"/>
    </location>
</feature>
<reference evidence="3 4" key="1">
    <citation type="submission" date="2020-03" db="EMBL/GenBank/DDBJ databases">
        <title>Draft Genome Sequence of Cudoniella acicularis.</title>
        <authorList>
            <person name="Buettner E."/>
            <person name="Kellner H."/>
        </authorList>
    </citation>
    <scope>NUCLEOTIDE SEQUENCE [LARGE SCALE GENOMIC DNA]</scope>
    <source>
        <strain evidence="3 4">DSM 108380</strain>
    </source>
</reference>
<feature type="region of interest" description="Disordered" evidence="2">
    <location>
        <begin position="1"/>
        <end position="170"/>
    </location>
</feature>
<feature type="compositionally biased region" description="Polar residues" evidence="2">
    <location>
        <begin position="211"/>
        <end position="222"/>
    </location>
</feature>
<feature type="compositionally biased region" description="Low complexity" evidence="2">
    <location>
        <begin position="416"/>
        <end position="430"/>
    </location>
</feature>
<evidence type="ECO:0000256" key="2">
    <source>
        <dbReference type="SAM" id="MobiDB-lite"/>
    </source>
</evidence>
<keyword evidence="1" id="KW-0175">Coiled coil</keyword>
<feature type="compositionally biased region" description="Polar residues" evidence="2">
    <location>
        <begin position="296"/>
        <end position="313"/>
    </location>
</feature>
<feature type="coiled-coil region" evidence="1">
    <location>
        <begin position="1281"/>
        <end position="1374"/>
    </location>
</feature>
<dbReference type="Gene3D" id="1.20.5.340">
    <property type="match status" value="1"/>
</dbReference>
<feature type="coiled-coil region" evidence="1">
    <location>
        <begin position="1593"/>
        <end position="1627"/>
    </location>
</feature>
<feature type="compositionally biased region" description="Basic and acidic residues" evidence="2">
    <location>
        <begin position="367"/>
        <end position="385"/>
    </location>
</feature>
<proteinExistence type="predicted"/>
<feature type="coiled-coil region" evidence="1">
    <location>
        <begin position="1418"/>
        <end position="1547"/>
    </location>
</feature>
<evidence type="ECO:0000256" key="1">
    <source>
        <dbReference type="SAM" id="Coils"/>
    </source>
</evidence>
<evidence type="ECO:0000313" key="4">
    <source>
        <dbReference type="Proteomes" id="UP000566819"/>
    </source>
</evidence>
<gene>
    <name evidence="3" type="ORF">G7Y89_g12043</name>
</gene>
<dbReference type="OrthoDB" id="4156714at2759"/>
<comment type="caution">
    <text evidence="3">The sequence shown here is derived from an EMBL/GenBank/DDBJ whole genome shotgun (WGS) entry which is preliminary data.</text>
</comment>
<feature type="compositionally biased region" description="Polar residues" evidence="2">
    <location>
        <begin position="131"/>
        <end position="145"/>
    </location>
</feature>
<feature type="coiled-coil region" evidence="1">
    <location>
        <begin position="709"/>
        <end position="898"/>
    </location>
</feature>
<feature type="region of interest" description="Disordered" evidence="2">
    <location>
        <begin position="183"/>
        <end position="222"/>
    </location>
</feature>